<evidence type="ECO:0000313" key="1">
    <source>
        <dbReference type="EMBL" id="MCE3530907.1"/>
    </source>
</evidence>
<dbReference type="Proteomes" id="UP001320170">
    <property type="component" value="Unassembled WGS sequence"/>
</dbReference>
<gene>
    <name evidence="1" type="ORF">LXO92_00775</name>
</gene>
<keyword evidence="2" id="KW-1185">Reference proteome</keyword>
<reference evidence="1 2" key="1">
    <citation type="journal article" date="2024" name="Pathogens">
        <title>Characterization of a Novel Species of Legionella Isolated from a Healthcare Facility: Legionella resiliens sp. nov.</title>
        <authorList>
            <person name="Cristino S."/>
            <person name="Pascale M.R."/>
            <person name="Marino F."/>
            <person name="Derelitto C."/>
            <person name="Salaris S."/>
            <person name="Orsini M."/>
            <person name="Squarzoni S."/>
            <person name="Grottola A."/>
            <person name="Girolamini L."/>
        </authorList>
    </citation>
    <scope>NUCLEOTIDE SEQUENCE [LARGE SCALE GENOMIC DNA]</scope>
    <source>
        <strain evidence="1 2">8cVS16</strain>
    </source>
</reference>
<sequence>MKLIINKKNSMESITLDLDATTGVRELLFILYSYRGKFYERFSFNEYQKFISIYECLLYGDRFKNKLLPGTHLADYQLEDPCYLTWEEFTESHCPLTHLSSERIDSRVYFWQANITPGEPKIENESLLLHTIENTPGTP</sequence>
<evidence type="ECO:0000313" key="2">
    <source>
        <dbReference type="Proteomes" id="UP001320170"/>
    </source>
</evidence>
<proteinExistence type="predicted"/>
<dbReference type="EMBL" id="JAJTND010000001">
    <property type="protein sequence ID" value="MCE3530907.1"/>
    <property type="molecule type" value="Genomic_DNA"/>
</dbReference>
<protein>
    <submittedName>
        <fullName evidence="1">Uncharacterized protein</fullName>
    </submittedName>
</protein>
<name>A0ABS8X0S9_9GAMM</name>
<organism evidence="1 2">
    <name type="scientific">Legionella resiliens</name>
    <dbReference type="NCBI Taxonomy" id="2905958"/>
    <lineage>
        <taxon>Bacteria</taxon>
        <taxon>Pseudomonadati</taxon>
        <taxon>Pseudomonadota</taxon>
        <taxon>Gammaproteobacteria</taxon>
        <taxon>Legionellales</taxon>
        <taxon>Legionellaceae</taxon>
        <taxon>Legionella</taxon>
    </lineage>
</organism>
<dbReference type="RefSeq" id="WP_232890143.1">
    <property type="nucleotide sequence ID" value="NZ_JAJSPM010000001.1"/>
</dbReference>
<comment type="caution">
    <text evidence="1">The sequence shown here is derived from an EMBL/GenBank/DDBJ whole genome shotgun (WGS) entry which is preliminary data.</text>
</comment>
<accession>A0ABS8X0S9</accession>